<comment type="caution">
    <text evidence="1">The sequence shown here is derived from an EMBL/GenBank/DDBJ whole genome shotgun (WGS) entry which is preliminary data.</text>
</comment>
<accession>A0A0F9PVG5</accession>
<sequence>MKIEAKKCSKCGKIKALYDYYKGCVKTNGLRSECKKCSEEYTKTYRARPEIKALQLVQSRRLTAKRKDYNKSERDRLKLEVLSAYGGECACCGENIPIFLSIDHIKGGGTKHRNSISKNSTGVYRWLRKNNYPPGFQVLCFNCNRAKHFNGTCPHQLAAMQAKGKEDGNRRRGD</sequence>
<dbReference type="EMBL" id="LAZR01004847">
    <property type="protein sequence ID" value="KKN05061.1"/>
    <property type="molecule type" value="Genomic_DNA"/>
</dbReference>
<organism evidence="1">
    <name type="scientific">marine sediment metagenome</name>
    <dbReference type="NCBI Taxonomy" id="412755"/>
    <lineage>
        <taxon>unclassified sequences</taxon>
        <taxon>metagenomes</taxon>
        <taxon>ecological metagenomes</taxon>
    </lineage>
</organism>
<evidence type="ECO:0000313" key="1">
    <source>
        <dbReference type="EMBL" id="KKN05061.1"/>
    </source>
</evidence>
<reference evidence="1" key="1">
    <citation type="journal article" date="2015" name="Nature">
        <title>Complex archaea that bridge the gap between prokaryotes and eukaryotes.</title>
        <authorList>
            <person name="Spang A."/>
            <person name="Saw J.H."/>
            <person name="Jorgensen S.L."/>
            <person name="Zaremba-Niedzwiedzka K."/>
            <person name="Martijn J."/>
            <person name="Lind A.E."/>
            <person name="van Eijk R."/>
            <person name="Schleper C."/>
            <person name="Guy L."/>
            <person name="Ettema T.J."/>
        </authorList>
    </citation>
    <scope>NUCLEOTIDE SEQUENCE</scope>
</reference>
<proteinExistence type="predicted"/>
<dbReference type="AlphaFoldDB" id="A0A0F9PVG5"/>
<gene>
    <name evidence="1" type="ORF">LCGC14_1091040</name>
</gene>
<protein>
    <submittedName>
        <fullName evidence="1">Uncharacterized protein</fullName>
    </submittedName>
</protein>
<name>A0A0F9PVG5_9ZZZZ</name>